<sequence length="179" mass="19564">MTAHTVYTVGHSTRSAEEFVALLRESGVQQLVDIRTVPCSRKNPQFDLDALPGTLAEAGIGHSYCKGLGGLRPTSKDSVNTAWRNESFRGYADHMLTDEFRAALAGLERLAEDRVVAIMCAEAVWWRCHRSLVAEALLVRGHDVQHIMGPGKLTPATLRDFAVVDGDRITYPGGEPCST</sequence>
<dbReference type="Pfam" id="PF04343">
    <property type="entry name" value="DUF488"/>
    <property type="match status" value="1"/>
</dbReference>
<dbReference type="PIRSF" id="PIRSF024492">
    <property type="entry name" value="UCP024492"/>
    <property type="match status" value="1"/>
</dbReference>
<dbReference type="AlphaFoldDB" id="A0A0A6VPD9"/>
<dbReference type="RefSeq" id="WP_035928145.1">
    <property type="nucleotide sequence ID" value="NZ_JSUH01000011.1"/>
</dbReference>
<protein>
    <submittedName>
        <fullName evidence="1">DNA repair protein</fullName>
    </submittedName>
</protein>
<dbReference type="InterPro" id="IPR014519">
    <property type="entry name" value="UCP024492"/>
</dbReference>
<dbReference type="InterPro" id="IPR007438">
    <property type="entry name" value="DUF488"/>
</dbReference>
<dbReference type="Proteomes" id="UP000030466">
    <property type="component" value="Unassembled WGS sequence"/>
</dbReference>
<reference evidence="1 2" key="1">
    <citation type="journal article" date="2003" name="Int. J. Syst. Evol. Microbiol.">
        <title>Kocuria polaris sp. nov., an orange-pigmented psychrophilic bacterium isolated from an Antarctic cyanobacterial mat sample.</title>
        <authorList>
            <person name="Reddy G.S."/>
            <person name="Prakash J.S."/>
            <person name="Prabahar V."/>
            <person name="Matsumoto G.I."/>
            <person name="Stackebrandt E."/>
            <person name="Shivaji S."/>
        </authorList>
    </citation>
    <scope>NUCLEOTIDE SEQUENCE [LARGE SCALE GENOMIC DNA]</scope>
    <source>
        <strain evidence="1 2">CMS 76or</strain>
    </source>
</reference>
<evidence type="ECO:0000313" key="2">
    <source>
        <dbReference type="Proteomes" id="UP000030466"/>
    </source>
</evidence>
<proteinExistence type="predicted"/>
<name>A0A0A6VPD9_KOCRO</name>
<dbReference type="EMBL" id="JSUH01000011">
    <property type="protein sequence ID" value="KHD96905.1"/>
    <property type="molecule type" value="Genomic_DNA"/>
</dbReference>
<accession>A0A0A6VPD9</accession>
<organism evidence="1 2">
    <name type="scientific">Kocuria rosea subsp. polaris</name>
    <dbReference type="NCBI Taxonomy" id="136273"/>
    <lineage>
        <taxon>Bacteria</taxon>
        <taxon>Bacillati</taxon>
        <taxon>Actinomycetota</taxon>
        <taxon>Actinomycetes</taxon>
        <taxon>Micrococcales</taxon>
        <taxon>Micrococcaceae</taxon>
        <taxon>Kocuria</taxon>
    </lineage>
</organism>
<gene>
    <name evidence="1" type="ORF">GY22_12265</name>
</gene>
<dbReference type="PANTHER" id="PTHR39337">
    <property type="entry name" value="BLR5642 PROTEIN"/>
    <property type="match status" value="1"/>
</dbReference>
<dbReference type="OrthoDB" id="9789109at2"/>
<dbReference type="PANTHER" id="PTHR39337:SF1">
    <property type="entry name" value="BLR5642 PROTEIN"/>
    <property type="match status" value="1"/>
</dbReference>
<keyword evidence="2" id="KW-1185">Reference proteome</keyword>
<comment type="caution">
    <text evidence="1">The sequence shown here is derived from an EMBL/GenBank/DDBJ whole genome shotgun (WGS) entry which is preliminary data.</text>
</comment>
<evidence type="ECO:0000313" key="1">
    <source>
        <dbReference type="EMBL" id="KHD96905.1"/>
    </source>
</evidence>